<name>A0A917UQ70_9DEIO</name>
<evidence type="ECO:0000313" key="1">
    <source>
        <dbReference type="EMBL" id="GGJ75762.1"/>
    </source>
</evidence>
<accession>A0A917UQ70</accession>
<sequence>MNVRTQTAQMQVQTVTRHHPLVPAVEGAHELAWSYLLDQVFSRAALAGVGFLQARLPAPGLEAEAELRGWLTPAHADDTGVAALDFRGVNEHDLNGAQWVAVLHGGPLAPRALRDVPPLPARFTLQESRYLLTWGVRAWGAGIRLAYLARRPDLADRAGFAMRRSFVSVKRVPAYYVLSIWRRA</sequence>
<dbReference type="RefSeq" id="WP_188963002.1">
    <property type="nucleotide sequence ID" value="NZ_BMOE01000006.1"/>
</dbReference>
<organism evidence="1 2">
    <name type="scientific">Deinococcus aquiradiocola</name>
    <dbReference type="NCBI Taxonomy" id="393059"/>
    <lineage>
        <taxon>Bacteria</taxon>
        <taxon>Thermotogati</taxon>
        <taxon>Deinococcota</taxon>
        <taxon>Deinococci</taxon>
        <taxon>Deinococcales</taxon>
        <taxon>Deinococcaceae</taxon>
        <taxon>Deinococcus</taxon>
    </lineage>
</organism>
<dbReference type="Proteomes" id="UP000635726">
    <property type="component" value="Unassembled WGS sequence"/>
</dbReference>
<reference evidence="1" key="1">
    <citation type="journal article" date="2014" name="Int. J. Syst. Evol. Microbiol.">
        <title>Complete genome sequence of Corynebacterium casei LMG S-19264T (=DSM 44701T), isolated from a smear-ripened cheese.</title>
        <authorList>
            <consortium name="US DOE Joint Genome Institute (JGI-PGF)"/>
            <person name="Walter F."/>
            <person name="Albersmeier A."/>
            <person name="Kalinowski J."/>
            <person name="Ruckert C."/>
        </authorList>
    </citation>
    <scope>NUCLEOTIDE SEQUENCE</scope>
    <source>
        <strain evidence="1">JCM 14371</strain>
    </source>
</reference>
<reference evidence="1" key="2">
    <citation type="submission" date="2020-09" db="EMBL/GenBank/DDBJ databases">
        <authorList>
            <person name="Sun Q."/>
            <person name="Ohkuma M."/>
        </authorList>
    </citation>
    <scope>NUCLEOTIDE SEQUENCE</scope>
    <source>
        <strain evidence="1">JCM 14371</strain>
    </source>
</reference>
<comment type="caution">
    <text evidence="1">The sequence shown here is derived from an EMBL/GenBank/DDBJ whole genome shotgun (WGS) entry which is preliminary data.</text>
</comment>
<proteinExistence type="predicted"/>
<keyword evidence="2" id="KW-1185">Reference proteome</keyword>
<gene>
    <name evidence="1" type="ORF">GCM10008939_19960</name>
</gene>
<protein>
    <submittedName>
        <fullName evidence="1">Uncharacterized protein</fullName>
    </submittedName>
</protein>
<dbReference type="EMBL" id="BMOE01000006">
    <property type="protein sequence ID" value="GGJ75762.1"/>
    <property type="molecule type" value="Genomic_DNA"/>
</dbReference>
<dbReference type="AlphaFoldDB" id="A0A917UQ70"/>
<evidence type="ECO:0000313" key="2">
    <source>
        <dbReference type="Proteomes" id="UP000635726"/>
    </source>
</evidence>